<dbReference type="InterPro" id="IPR002625">
    <property type="entry name" value="Smr_dom"/>
</dbReference>
<keyword evidence="5 8" id="KW-0067">ATP-binding</keyword>
<dbReference type="Proteomes" id="UP000070427">
    <property type="component" value="Unassembled WGS sequence"/>
</dbReference>
<evidence type="ECO:0000256" key="4">
    <source>
        <dbReference type="ARBA" id="ARBA00022801"/>
    </source>
</evidence>
<keyword evidence="7 8" id="KW-0238">DNA-binding</keyword>
<dbReference type="EC" id="3.1.-.-" evidence="8"/>
<dbReference type="PANTHER" id="PTHR48466">
    <property type="entry name" value="OS10G0509000 PROTEIN-RELATED"/>
    <property type="match status" value="1"/>
</dbReference>
<dbReference type="InterPro" id="IPR036187">
    <property type="entry name" value="DNA_mismatch_repair_MutS_sf"/>
</dbReference>
<dbReference type="PIRSF" id="PIRSF005814">
    <property type="entry name" value="MutS_YshD"/>
    <property type="match status" value="1"/>
</dbReference>
<evidence type="ECO:0000256" key="6">
    <source>
        <dbReference type="ARBA" id="ARBA00022884"/>
    </source>
</evidence>
<feature type="coiled-coil region" evidence="9">
    <location>
        <begin position="516"/>
        <end position="597"/>
    </location>
</feature>
<dbReference type="GO" id="GO:0004519">
    <property type="term" value="F:endonuclease activity"/>
    <property type="evidence" value="ECO:0007669"/>
    <property type="project" value="UniProtKB-UniRule"/>
</dbReference>
<name>A0A140LAT4_9FIRM</name>
<dbReference type="GO" id="GO:0016887">
    <property type="term" value="F:ATP hydrolysis activity"/>
    <property type="evidence" value="ECO:0007669"/>
    <property type="project" value="InterPro"/>
</dbReference>
<dbReference type="InterPro" id="IPR046893">
    <property type="entry name" value="MSSS"/>
</dbReference>
<dbReference type="PATRIC" id="fig|520764.3.peg.1067"/>
<dbReference type="CDD" id="cd06503">
    <property type="entry name" value="ATP-synt_Fo_b"/>
    <property type="match status" value="1"/>
</dbReference>
<feature type="domain" description="Smr" evidence="10">
    <location>
        <begin position="714"/>
        <end position="789"/>
    </location>
</feature>
<keyword evidence="4 8" id="KW-0378">Hydrolase</keyword>
<evidence type="ECO:0000256" key="2">
    <source>
        <dbReference type="ARBA" id="ARBA00022730"/>
    </source>
</evidence>
<dbReference type="GO" id="GO:0030983">
    <property type="term" value="F:mismatched DNA binding"/>
    <property type="evidence" value="ECO:0007669"/>
    <property type="project" value="InterPro"/>
</dbReference>
<dbReference type="InterPro" id="IPR045076">
    <property type="entry name" value="MutS"/>
</dbReference>
<evidence type="ECO:0000313" key="12">
    <source>
        <dbReference type="Proteomes" id="UP000070427"/>
    </source>
</evidence>
<dbReference type="EC" id="3.6.4.-" evidence="8"/>
<comment type="subunit">
    <text evidence="8">Homodimer. Binds to stalled ribosomes, contacting rRNA.</text>
</comment>
<dbReference type="FunFam" id="3.40.50.300:FF:000830">
    <property type="entry name" value="Endonuclease MutS2"/>
    <property type="match status" value="1"/>
</dbReference>
<evidence type="ECO:0000259" key="10">
    <source>
        <dbReference type="PROSITE" id="PS50828"/>
    </source>
</evidence>
<feature type="coiled-coil region" evidence="9">
    <location>
        <begin position="228"/>
        <end position="256"/>
    </location>
</feature>
<reference evidence="11 12" key="1">
    <citation type="submission" date="2015-12" db="EMBL/GenBank/DDBJ databases">
        <title>Draft genome sequnece of Fervidicola ferrireducens strain Y170.</title>
        <authorList>
            <person name="Patel B.K."/>
        </authorList>
    </citation>
    <scope>NUCLEOTIDE SEQUENCE [LARGE SCALE GENOMIC DNA]</scope>
    <source>
        <strain evidence="11 12">Y170</strain>
    </source>
</reference>
<dbReference type="InterPro" id="IPR027417">
    <property type="entry name" value="P-loop_NTPase"/>
</dbReference>
<dbReference type="PROSITE" id="PS50828">
    <property type="entry name" value="SMR"/>
    <property type="match status" value="1"/>
</dbReference>
<dbReference type="GO" id="GO:0005524">
    <property type="term" value="F:ATP binding"/>
    <property type="evidence" value="ECO:0007669"/>
    <property type="project" value="UniProtKB-UniRule"/>
</dbReference>
<comment type="similarity">
    <text evidence="8">Belongs to the DNA mismatch repair MutS family. MutS2 subfamily.</text>
</comment>
<dbReference type="SUPFAM" id="SSF160443">
    <property type="entry name" value="SMR domain-like"/>
    <property type="match status" value="1"/>
</dbReference>
<feature type="binding site" evidence="8">
    <location>
        <begin position="332"/>
        <end position="339"/>
    </location>
    <ligand>
        <name>ATP</name>
        <dbReference type="ChEBI" id="CHEBI:30616"/>
    </ligand>
</feature>
<sequence length="789" mass="89249">MDERVQKLLEFDKVKQIAGKYAVSDLAKKLLLDLKPASDEQIVKRMQRETTEGVILLKAGMNLPVDELPDIRKSIKRASIGGILSPGELLSIAAIMRASRLIKKAWYDKALTDCKVVESVIEKIHVFTSLEEKISKIILSEEEISDDASPRLLSLRKEKKILLQRAKEKLEFYVNSPHYQKFLQEPIITVRNGRYVIPVKQEFRNSIPGVVHDQSASGLTIYVEPMPVLQINNEIRRLEIEENKEIERILKELTAKIAQNSEYLEETFEAVIRLDFILAKAKFSIEIKGVEPEFNTRGYISIKKGRHPLLKGEVVPIDIYLGNEFTILVITGPNTGGKTVSLKTVGLFALMAQSGFHLPCEEGTEMSVFTNVFADIGDEQSIEQSLSTFSAHMKNIKEIVDRADSKSLVLLDELGAGTDPTEGAALAMAILDYFLKIGARVIATTHYSELKAFAYSRDGMENASVEFDLETLSPTYRLSIGVPGKSNAFEIARRLGLKREIIDAGRNFLKVEDIRMEDLLQEIELERKRIRQEREELEKIKEGLFNKLTELEKEREKLRKNEEKMIEKAREKAKDIIEKARKEAEKVFEKLKELEAQDTKQIRDKIAEEVRKTLKKAREDYGTEEVPLIKTAKKKIISGPLHPGDRVMVESLNQEGYVVSLDEKGKIAQVQIGAMRINLPVESLVKIEEEKNDKKEVTYSLLAMEKTKEISKEIDIRGLTLEEALLKVEKYLDDASLAGLPNAVIIHGKGTGVLRKGIHDMLRTRKDIKSFRPGNMNEGGLGVTVVEFL</sequence>
<dbReference type="RefSeq" id="WP_066352852.1">
    <property type="nucleotide sequence ID" value="NZ_LOED01000009.1"/>
</dbReference>
<dbReference type="AlphaFoldDB" id="A0A140LAT4"/>
<gene>
    <name evidence="8 11" type="primary">mutS2</name>
    <name evidence="8" type="synonym">rqcU</name>
    <name evidence="11" type="ORF">AN618_10360</name>
</gene>
<dbReference type="InterPro" id="IPR000432">
    <property type="entry name" value="DNA_mismatch_repair_MutS_C"/>
</dbReference>
<evidence type="ECO:0000256" key="9">
    <source>
        <dbReference type="SAM" id="Coils"/>
    </source>
</evidence>
<dbReference type="Gene3D" id="3.30.1370.110">
    <property type="match status" value="1"/>
</dbReference>
<dbReference type="HAMAP" id="MF_00092">
    <property type="entry name" value="MutS2"/>
    <property type="match status" value="1"/>
</dbReference>
<evidence type="ECO:0000256" key="8">
    <source>
        <dbReference type="HAMAP-Rule" id="MF_00092"/>
    </source>
</evidence>
<dbReference type="NCBIfam" id="TIGR01069">
    <property type="entry name" value="mutS2"/>
    <property type="match status" value="1"/>
</dbReference>
<dbReference type="CDD" id="cd03280">
    <property type="entry name" value="ABC_MutS2"/>
    <property type="match status" value="1"/>
</dbReference>
<dbReference type="SMART" id="SM00463">
    <property type="entry name" value="SMR"/>
    <property type="match status" value="1"/>
</dbReference>
<keyword evidence="2 8" id="KW-0699">rRNA-binding</keyword>
<dbReference type="PANTHER" id="PTHR48466:SF2">
    <property type="entry name" value="OS10G0509000 PROTEIN"/>
    <property type="match status" value="1"/>
</dbReference>
<dbReference type="Pfam" id="PF00488">
    <property type="entry name" value="MutS_V"/>
    <property type="match status" value="1"/>
</dbReference>
<evidence type="ECO:0000256" key="1">
    <source>
        <dbReference type="ARBA" id="ARBA00022722"/>
    </source>
</evidence>
<dbReference type="GO" id="GO:0043023">
    <property type="term" value="F:ribosomal large subunit binding"/>
    <property type="evidence" value="ECO:0007669"/>
    <property type="project" value="UniProtKB-UniRule"/>
</dbReference>
<comment type="function">
    <text evidence="8">Acts as a ribosome collision sensor, splitting the ribosome into its 2 subunits. Detects stalled/collided 70S ribosomes which it binds and splits by an ATP-hydrolysis driven conformational change. Acts upstream of the ribosome quality control system (RQC), a ribosome-associated complex that mediates the extraction of incompletely synthesized nascent chains from stalled ribosomes and their subsequent degradation. Probably generates substrates for RQC.</text>
</comment>
<dbReference type="Pfam" id="PF01713">
    <property type="entry name" value="Smr"/>
    <property type="match status" value="1"/>
</dbReference>
<evidence type="ECO:0000313" key="11">
    <source>
        <dbReference type="EMBL" id="KXG77659.1"/>
    </source>
</evidence>
<dbReference type="SUPFAM" id="SSF48334">
    <property type="entry name" value="DNA repair protein MutS, domain III"/>
    <property type="match status" value="1"/>
</dbReference>
<proteinExistence type="inferred from homology"/>
<dbReference type="OrthoDB" id="9808166at2"/>
<dbReference type="InParanoid" id="A0A140LAT4"/>
<organism evidence="11 12">
    <name type="scientific">Fervidicola ferrireducens</name>
    <dbReference type="NCBI Taxonomy" id="520764"/>
    <lineage>
        <taxon>Bacteria</taxon>
        <taxon>Bacillati</taxon>
        <taxon>Bacillota</taxon>
        <taxon>Clostridia</taxon>
        <taxon>Thermosediminibacterales</taxon>
        <taxon>Thermosediminibacteraceae</taxon>
        <taxon>Fervidicola</taxon>
    </lineage>
</organism>
<dbReference type="GO" id="GO:0072344">
    <property type="term" value="P:rescue of stalled ribosome"/>
    <property type="evidence" value="ECO:0007669"/>
    <property type="project" value="UniProtKB-UniRule"/>
</dbReference>
<dbReference type="InterPro" id="IPR036063">
    <property type="entry name" value="Smr_dom_sf"/>
</dbReference>
<keyword evidence="8 11" id="KW-0255">Endonuclease</keyword>
<comment type="function">
    <text evidence="8">Endonuclease that is involved in the suppression of homologous recombination and thus may have a key role in the control of bacterial genetic diversity.</text>
</comment>
<dbReference type="Pfam" id="PF20297">
    <property type="entry name" value="MSSS"/>
    <property type="match status" value="1"/>
</dbReference>
<dbReference type="GO" id="GO:0006298">
    <property type="term" value="P:mismatch repair"/>
    <property type="evidence" value="ECO:0007669"/>
    <property type="project" value="InterPro"/>
</dbReference>
<dbReference type="STRING" id="520764.AN618_10360"/>
<keyword evidence="1 8" id="KW-0540">Nuclease</keyword>
<keyword evidence="3 8" id="KW-0547">Nucleotide-binding</keyword>
<keyword evidence="12" id="KW-1185">Reference proteome</keyword>
<dbReference type="EMBL" id="LOED01000009">
    <property type="protein sequence ID" value="KXG77659.1"/>
    <property type="molecule type" value="Genomic_DNA"/>
</dbReference>
<dbReference type="FunCoup" id="A0A140LAT4">
    <property type="interactions" value="106"/>
</dbReference>
<dbReference type="SMART" id="SM00533">
    <property type="entry name" value="MUTSd"/>
    <property type="match status" value="1"/>
</dbReference>
<dbReference type="SMART" id="SM00534">
    <property type="entry name" value="MUTSac"/>
    <property type="match status" value="1"/>
</dbReference>
<keyword evidence="9" id="KW-0175">Coiled coil</keyword>
<keyword evidence="6 8" id="KW-0694">RNA-binding</keyword>
<dbReference type="GO" id="GO:0045910">
    <property type="term" value="P:negative regulation of DNA recombination"/>
    <property type="evidence" value="ECO:0007669"/>
    <property type="project" value="InterPro"/>
</dbReference>
<evidence type="ECO:0000256" key="7">
    <source>
        <dbReference type="ARBA" id="ARBA00023125"/>
    </source>
</evidence>
<evidence type="ECO:0000256" key="3">
    <source>
        <dbReference type="ARBA" id="ARBA00022741"/>
    </source>
</evidence>
<dbReference type="PROSITE" id="PS00486">
    <property type="entry name" value="DNA_MISMATCH_REPAIR_2"/>
    <property type="match status" value="1"/>
</dbReference>
<dbReference type="SUPFAM" id="SSF52540">
    <property type="entry name" value="P-loop containing nucleoside triphosphate hydrolases"/>
    <property type="match status" value="1"/>
</dbReference>
<dbReference type="GO" id="GO:0019843">
    <property type="term" value="F:rRNA binding"/>
    <property type="evidence" value="ECO:0007669"/>
    <property type="project" value="UniProtKB-UniRule"/>
</dbReference>
<dbReference type="InterPro" id="IPR007696">
    <property type="entry name" value="DNA_mismatch_repair_MutS_core"/>
</dbReference>
<comment type="caution">
    <text evidence="11">The sequence shown here is derived from an EMBL/GenBank/DDBJ whole genome shotgun (WGS) entry which is preliminary data.</text>
</comment>
<accession>A0A140LAT4</accession>
<protein>
    <recommendedName>
        <fullName evidence="8">Endonuclease MutS2</fullName>
        <ecNumber evidence="8">3.1.-.-</ecNumber>
    </recommendedName>
    <alternativeName>
        <fullName evidence="8">Ribosome-associated protein quality control-upstream factor</fullName>
        <shortName evidence="8">RQC-upstream factor</shortName>
        <shortName evidence="8">RqcU</shortName>
        <ecNumber evidence="8">3.6.4.-</ecNumber>
    </alternativeName>
</protein>
<dbReference type="Gene3D" id="3.40.50.300">
    <property type="entry name" value="P-loop containing nucleotide triphosphate hydrolases"/>
    <property type="match status" value="1"/>
</dbReference>
<dbReference type="InterPro" id="IPR005747">
    <property type="entry name" value="MutS2"/>
</dbReference>
<dbReference type="GO" id="GO:0140664">
    <property type="term" value="F:ATP-dependent DNA damage sensor activity"/>
    <property type="evidence" value="ECO:0007669"/>
    <property type="project" value="InterPro"/>
</dbReference>
<evidence type="ECO:0000256" key="5">
    <source>
        <dbReference type="ARBA" id="ARBA00022840"/>
    </source>
</evidence>